<dbReference type="NCBIfam" id="TIGR02215">
    <property type="entry name" value="phage_chp_gp8"/>
    <property type="match status" value="1"/>
</dbReference>
<dbReference type="Proteomes" id="UP000184533">
    <property type="component" value="Unassembled WGS sequence"/>
</dbReference>
<dbReference type="Gene3D" id="1.10.3230.30">
    <property type="entry name" value="Phage gp6-like head-tail connector protein"/>
    <property type="match status" value="1"/>
</dbReference>
<dbReference type="NCBIfam" id="TIGR01560">
    <property type="entry name" value="put_DNA_pack"/>
    <property type="match status" value="1"/>
</dbReference>
<protein>
    <recommendedName>
        <fullName evidence="3">Phage gp6-like head-tail connector protein</fullName>
    </recommendedName>
</protein>
<dbReference type="CDD" id="cd08054">
    <property type="entry name" value="gp6"/>
    <property type="match status" value="1"/>
</dbReference>
<name>A0A1M4T506_9HYPH</name>
<evidence type="ECO:0008006" key="3">
    <source>
        <dbReference type="Google" id="ProtNLM"/>
    </source>
</evidence>
<dbReference type="InterPro" id="IPR021146">
    <property type="entry name" value="Phage_gp6-like_head-tail"/>
</dbReference>
<proteinExistence type="predicted"/>
<evidence type="ECO:0000313" key="2">
    <source>
        <dbReference type="Proteomes" id="UP000184533"/>
    </source>
</evidence>
<dbReference type="EMBL" id="FQVC01000001">
    <property type="protein sequence ID" value="SHE39448.1"/>
    <property type="molecule type" value="Genomic_DNA"/>
</dbReference>
<dbReference type="AlphaFoldDB" id="A0A1M4T506"/>
<evidence type="ECO:0000313" key="1">
    <source>
        <dbReference type="EMBL" id="SHE39448.1"/>
    </source>
</evidence>
<dbReference type="InterPro" id="IPR006450">
    <property type="entry name" value="Phage_HK97_gp6-like"/>
</dbReference>
<dbReference type="InterPro" id="IPR011738">
    <property type="entry name" value="Phage_CHP"/>
</dbReference>
<organism evidence="1 2">
    <name type="scientific">Devosia limi DSM 17137</name>
    <dbReference type="NCBI Taxonomy" id="1121477"/>
    <lineage>
        <taxon>Bacteria</taxon>
        <taxon>Pseudomonadati</taxon>
        <taxon>Pseudomonadota</taxon>
        <taxon>Alphaproteobacteria</taxon>
        <taxon>Hyphomicrobiales</taxon>
        <taxon>Devosiaceae</taxon>
        <taxon>Devosia</taxon>
    </lineage>
</organism>
<gene>
    <name evidence="1" type="ORF">SAMN02745223_00266</name>
</gene>
<dbReference type="Pfam" id="PF05135">
    <property type="entry name" value="Phage_connect_1"/>
    <property type="match status" value="1"/>
</dbReference>
<accession>A0A1M4T506</accession>
<sequence>MTDGLVAQLRAGRGAGDDAGHPNKKAKQMTSYLLAGPAEEPVSLVEAKAYLKVDDTAEDGLITTLIAAARLHIEGVTGKALLAQSWRVVLDAWPENRTVRLPVSPFISLTGIKAFDADGNEHVVGLAQFWGEPDRLLLPINVAGMPALRERQGIEVEYVAGFGTEPGDVPADIRQALLVLVGYWFEHRDAVIIAGSGAVVPSGFDRLVAGHNRVRL</sequence>
<reference evidence="1 2" key="1">
    <citation type="submission" date="2016-11" db="EMBL/GenBank/DDBJ databases">
        <authorList>
            <person name="Jaros S."/>
            <person name="Januszkiewicz K."/>
            <person name="Wedrychowicz H."/>
        </authorList>
    </citation>
    <scope>NUCLEOTIDE SEQUENCE [LARGE SCALE GENOMIC DNA]</scope>
    <source>
        <strain evidence="1 2">DSM 17137</strain>
    </source>
</reference>